<keyword evidence="3" id="KW-1185">Reference proteome</keyword>
<dbReference type="InterPro" id="IPR011032">
    <property type="entry name" value="GroES-like_sf"/>
</dbReference>
<dbReference type="Proteomes" id="UP001610063">
    <property type="component" value="Unassembled WGS sequence"/>
</dbReference>
<evidence type="ECO:0000313" key="2">
    <source>
        <dbReference type="EMBL" id="MFH6981953.1"/>
    </source>
</evidence>
<dbReference type="RefSeq" id="WP_395415775.1">
    <property type="nucleotide sequence ID" value="NZ_JBIPKE010000007.1"/>
</dbReference>
<dbReference type="InterPro" id="IPR013149">
    <property type="entry name" value="ADH-like_C"/>
</dbReference>
<evidence type="ECO:0000259" key="1">
    <source>
        <dbReference type="SMART" id="SM00829"/>
    </source>
</evidence>
<dbReference type="SMART" id="SM00829">
    <property type="entry name" value="PKS_ER"/>
    <property type="match status" value="1"/>
</dbReference>
<accession>A0ABW7N2S8</accession>
<dbReference type="Pfam" id="PF00107">
    <property type="entry name" value="ADH_zinc_N"/>
    <property type="match status" value="1"/>
</dbReference>
<reference evidence="2 3" key="1">
    <citation type="journal article" date="2013" name="Int. J. Syst. Evol. Microbiol.">
        <title>Marinoscillum luteum sp. nov., isolated from marine sediment.</title>
        <authorList>
            <person name="Cha I.T."/>
            <person name="Park S.J."/>
            <person name="Kim S.J."/>
            <person name="Kim J.G."/>
            <person name="Jung M.Y."/>
            <person name="Shin K.S."/>
            <person name="Kwon K.K."/>
            <person name="Yang S.H."/>
            <person name="Seo Y.S."/>
            <person name="Rhee S.K."/>
        </authorList>
    </citation>
    <scope>NUCLEOTIDE SEQUENCE [LARGE SCALE GENOMIC DNA]</scope>
    <source>
        <strain evidence="2 3">KCTC 23939</strain>
    </source>
</reference>
<dbReference type="InterPro" id="IPR020843">
    <property type="entry name" value="ER"/>
</dbReference>
<dbReference type="InterPro" id="IPR036291">
    <property type="entry name" value="NAD(P)-bd_dom_sf"/>
</dbReference>
<dbReference type="SUPFAM" id="SSF50129">
    <property type="entry name" value="GroES-like"/>
    <property type="match status" value="1"/>
</dbReference>
<gene>
    <name evidence="2" type="ORF">ACHKAR_00815</name>
</gene>
<dbReference type="SUPFAM" id="SSF51735">
    <property type="entry name" value="NAD(P)-binding Rossmann-fold domains"/>
    <property type="match status" value="1"/>
</dbReference>
<name>A0ABW7N2S8_9BACT</name>
<feature type="domain" description="Enoyl reductase (ER)" evidence="1">
    <location>
        <begin position="10"/>
        <end position="327"/>
    </location>
</feature>
<dbReference type="PANTHER" id="PTHR45033:SF3">
    <property type="entry name" value="DEHYDROGENASE, PUTATIVE (AFU_ORTHOLOGUE AFUA_2G13270)-RELATED"/>
    <property type="match status" value="1"/>
</dbReference>
<proteinExistence type="predicted"/>
<dbReference type="PANTHER" id="PTHR45033">
    <property type="match status" value="1"/>
</dbReference>
<dbReference type="InterPro" id="IPR013154">
    <property type="entry name" value="ADH-like_N"/>
</dbReference>
<sequence>MKAIVVRAIDQKYQLEFSEVSDPVLKPGHCLVKLKAAALNRRDYWISVGKYPGIKDGVVLGSDGCGEVEAGEPAWMGKSVLINPNINWGNNPEHQSSQYSILGTPENGTFAEYLMVPTDRLIEKPHYLSDTEAAAFPLAALTAYRAVFRKANVQRNQKVLVTGVGGGVSQFACTFALAVGAEVYVTSSSDDKLTRMMRMGASGGFNYTDAGWVKETGGKVNKFDAIIDSAGGNAINDYLRLIQPGGRIVVYGSTTGKTEGLDLFRLFWSQASIVGSTMGNDEEFASMVDFITSHQIKPIVDSVHPFAEGVEAIRQMGSSSQFGKVVLEMI</sequence>
<comment type="caution">
    <text evidence="2">The sequence shown here is derived from an EMBL/GenBank/DDBJ whole genome shotgun (WGS) entry which is preliminary data.</text>
</comment>
<dbReference type="Gene3D" id="3.90.180.10">
    <property type="entry name" value="Medium-chain alcohol dehydrogenases, catalytic domain"/>
    <property type="match status" value="1"/>
</dbReference>
<dbReference type="InterPro" id="IPR052711">
    <property type="entry name" value="Zinc_ADH-like"/>
</dbReference>
<dbReference type="Pfam" id="PF08240">
    <property type="entry name" value="ADH_N"/>
    <property type="match status" value="1"/>
</dbReference>
<dbReference type="EMBL" id="JBIPKE010000007">
    <property type="protein sequence ID" value="MFH6981953.1"/>
    <property type="molecule type" value="Genomic_DNA"/>
</dbReference>
<evidence type="ECO:0000313" key="3">
    <source>
        <dbReference type="Proteomes" id="UP001610063"/>
    </source>
</evidence>
<protein>
    <submittedName>
        <fullName evidence="2">Zinc-binding alcohol dehydrogenase family protein</fullName>
    </submittedName>
</protein>
<dbReference type="Gene3D" id="3.40.50.720">
    <property type="entry name" value="NAD(P)-binding Rossmann-like Domain"/>
    <property type="match status" value="1"/>
</dbReference>
<organism evidence="2 3">
    <name type="scientific">Marinoscillum luteum</name>
    <dbReference type="NCBI Taxonomy" id="861051"/>
    <lineage>
        <taxon>Bacteria</taxon>
        <taxon>Pseudomonadati</taxon>
        <taxon>Bacteroidota</taxon>
        <taxon>Cytophagia</taxon>
        <taxon>Cytophagales</taxon>
        <taxon>Reichenbachiellaceae</taxon>
        <taxon>Marinoscillum</taxon>
    </lineage>
</organism>